<dbReference type="AlphaFoldDB" id="A0A8J7FHC0"/>
<dbReference type="RefSeq" id="WP_194114705.1">
    <property type="nucleotide sequence ID" value="NZ_JADFUA010000001.1"/>
</dbReference>
<dbReference type="EMBL" id="JADFUA010000001">
    <property type="protein sequence ID" value="MBE9608205.1"/>
    <property type="molecule type" value="Genomic_DNA"/>
</dbReference>
<evidence type="ECO:0000313" key="1">
    <source>
        <dbReference type="EMBL" id="MBE9608205.1"/>
    </source>
</evidence>
<keyword evidence="2" id="KW-1185">Reference proteome</keyword>
<name>A0A8J7FHC0_9NEIS</name>
<organism evidence="1 2">
    <name type="scientific">Chitinilyticum piscinae</name>
    <dbReference type="NCBI Taxonomy" id="2866724"/>
    <lineage>
        <taxon>Bacteria</taxon>
        <taxon>Pseudomonadati</taxon>
        <taxon>Pseudomonadota</taxon>
        <taxon>Betaproteobacteria</taxon>
        <taxon>Neisseriales</taxon>
        <taxon>Chitinibacteraceae</taxon>
        <taxon>Chitinilyticum</taxon>
    </lineage>
</organism>
<sequence length="85" mass="9592">MKAYEVAPEEILAVVENQIAASNPPIVRQTLNRLLLGMLERDDAIELIAVVLVNEMDAMLEEDRGFDLARYTELLKALPELPEEQ</sequence>
<comment type="caution">
    <text evidence="1">The sequence shown here is derived from an EMBL/GenBank/DDBJ whole genome shotgun (WGS) entry which is preliminary data.</text>
</comment>
<evidence type="ECO:0000313" key="2">
    <source>
        <dbReference type="Proteomes" id="UP000604481"/>
    </source>
</evidence>
<proteinExistence type="predicted"/>
<dbReference type="Proteomes" id="UP000604481">
    <property type="component" value="Unassembled WGS sequence"/>
</dbReference>
<gene>
    <name evidence="1" type="ORF">INR99_02480</name>
</gene>
<reference evidence="1 2" key="1">
    <citation type="submission" date="2020-10" db="EMBL/GenBank/DDBJ databases">
        <title>The genome sequence of Chitinilyticum litopenaei 4Y14.</title>
        <authorList>
            <person name="Liu Y."/>
        </authorList>
    </citation>
    <scope>NUCLEOTIDE SEQUENCE [LARGE SCALE GENOMIC DNA]</scope>
    <source>
        <strain evidence="1 2">4Y14</strain>
    </source>
</reference>
<protein>
    <submittedName>
        <fullName evidence="1">Uncharacterized protein</fullName>
    </submittedName>
</protein>
<accession>A0A8J7FHC0</accession>